<dbReference type="Pfam" id="PF13828">
    <property type="entry name" value="DUF4190"/>
    <property type="match status" value="1"/>
</dbReference>
<evidence type="ECO:0000259" key="4">
    <source>
        <dbReference type="Pfam" id="PF13845"/>
    </source>
</evidence>
<feature type="transmembrane region" description="Helical" evidence="2">
    <location>
        <begin position="52"/>
        <end position="76"/>
    </location>
</feature>
<keyword evidence="2" id="KW-1133">Transmembrane helix</keyword>
<dbReference type="RefSeq" id="WP_149652469.1">
    <property type="nucleotide sequence ID" value="NZ_VTZN01000008.1"/>
</dbReference>
<reference evidence="5 6" key="1">
    <citation type="submission" date="2019-09" db="EMBL/GenBank/DDBJ databases">
        <title>Report of infection by Mycobacterium simiae a patient suffering from pulmonary tuberculosis.</title>
        <authorList>
            <person name="Mohanty P.S."/>
            <person name="Bansal A.K."/>
            <person name="Singh H."/>
            <person name="Sharma S."/>
            <person name="Patil S.A."/>
            <person name="Upadhaya P."/>
            <person name="Singh P.K."/>
            <person name="Kumar D."/>
            <person name="Kumar S."/>
            <person name="Singh R.K."/>
            <person name="Chaudhary B."/>
        </authorList>
    </citation>
    <scope>NUCLEOTIDE SEQUENCE [LARGE SCALE GENOMIC DNA]</scope>
    <source>
        <strain evidence="5 6">JAL-560-SIM</strain>
    </source>
</reference>
<gene>
    <name evidence="5" type="ORF">F0Q45_02925</name>
</gene>
<dbReference type="InterPro" id="IPR025241">
    <property type="entry name" value="DUF4190"/>
</dbReference>
<dbReference type="EMBL" id="VTZN01000008">
    <property type="protein sequence ID" value="KAA1251724.1"/>
    <property type="molecule type" value="Genomic_DNA"/>
</dbReference>
<proteinExistence type="predicted"/>
<feature type="region of interest" description="Disordered" evidence="1">
    <location>
        <begin position="1"/>
        <end position="43"/>
    </location>
</feature>
<feature type="domain" description="DUF4190" evidence="3">
    <location>
        <begin position="53"/>
        <end position="106"/>
    </location>
</feature>
<evidence type="ECO:0000259" key="3">
    <source>
        <dbReference type="Pfam" id="PF13828"/>
    </source>
</evidence>
<feature type="transmembrane region" description="Helical" evidence="2">
    <location>
        <begin position="88"/>
        <end position="114"/>
    </location>
</feature>
<organism evidence="5 6">
    <name type="scientific">Mycobacterium simiae</name>
    <name type="common">Mycobacterium habana</name>
    <dbReference type="NCBI Taxonomy" id="1784"/>
    <lineage>
        <taxon>Bacteria</taxon>
        <taxon>Bacillati</taxon>
        <taxon>Actinomycetota</taxon>
        <taxon>Actinomycetes</taxon>
        <taxon>Mycobacteriales</taxon>
        <taxon>Mycobacteriaceae</taxon>
        <taxon>Mycobacterium</taxon>
        <taxon>Mycobacterium simiae complex</taxon>
    </lineage>
</organism>
<keyword evidence="2" id="KW-0472">Membrane</keyword>
<evidence type="ECO:0000313" key="6">
    <source>
        <dbReference type="Proteomes" id="UP000324701"/>
    </source>
</evidence>
<name>A0A5B1BX40_MYCSI</name>
<dbReference type="Proteomes" id="UP000324701">
    <property type="component" value="Unassembled WGS sequence"/>
</dbReference>
<sequence>MTFQQPPYPPPAQPPEQGPYGPPGYPGGYPPPPSPYGQAHPPPPASLGTNGFAIASLIFGVLGGVLLSVIFGIIALTQIKRRGQSGRGMAIAGLVLSAAWTLVIVAAIVVAVVADDGSVRATSLSVGDCIESIPGDNARVLTLPKVACAKPHEGEVYAQFRVTTSNFPGQSTLESDYRERCLAAFAAYAPKAADDEGYESYVLYPTQETWDQGDREVVCIATTKQQRTGSIKG</sequence>
<evidence type="ECO:0000256" key="2">
    <source>
        <dbReference type="SAM" id="Phobius"/>
    </source>
</evidence>
<feature type="domain" description="Septum formation-related" evidence="4">
    <location>
        <begin position="127"/>
        <end position="226"/>
    </location>
</feature>
<dbReference type="AlphaFoldDB" id="A0A5B1BX40"/>
<accession>A0A5B1BX40</accession>
<dbReference type="Pfam" id="PF13845">
    <property type="entry name" value="Septum_form"/>
    <property type="match status" value="1"/>
</dbReference>
<evidence type="ECO:0000313" key="5">
    <source>
        <dbReference type="EMBL" id="KAA1251724.1"/>
    </source>
</evidence>
<dbReference type="OrthoDB" id="3628931at2"/>
<evidence type="ECO:0000256" key="1">
    <source>
        <dbReference type="SAM" id="MobiDB-lite"/>
    </source>
</evidence>
<keyword evidence="2" id="KW-0812">Transmembrane</keyword>
<keyword evidence="6" id="KW-1185">Reference proteome</keyword>
<dbReference type="InterPro" id="IPR026004">
    <property type="entry name" value="Septum_form"/>
</dbReference>
<protein>
    <submittedName>
        <fullName evidence="5">DUF4190 domain-containing protein</fullName>
    </submittedName>
</protein>
<comment type="caution">
    <text evidence="5">The sequence shown here is derived from an EMBL/GenBank/DDBJ whole genome shotgun (WGS) entry which is preliminary data.</text>
</comment>